<dbReference type="InterPro" id="IPR027417">
    <property type="entry name" value="P-loop_NTPase"/>
</dbReference>
<protein>
    <recommendedName>
        <fullName evidence="3">HPr kinase/phosphorylase C-terminal domain-containing protein</fullName>
    </recommendedName>
</protein>
<dbReference type="Gene3D" id="3.40.50.300">
    <property type="entry name" value="P-loop containing nucleotide triphosphate hydrolases"/>
    <property type="match status" value="1"/>
</dbReference>
<dbReference type="EMBL" id="RHHM01000008">
    <property type="protein sequence ID" value="RQM38049.1"/>
    <property type="molecule type" value="Genomic_DNA"/>
</dbReference>
<reference evidence="1 2" key="1">
    <citation type="submission" date="2018-10" db="EMBL/GenBank/DDBJ databases">
        <title>Draft genome sequence for the type isolate of Erwinia psidii, agent causal of bacterial blight in guava (Psidium guajava) and wilt and die-back of Eucalyptus spp.</title>
        <authorList>
            <person name="Hermenegildo P.S."/>
            <person name="Santos S.A."/>
            <person name="Guimaraes L.M.S."/>
            <person name="Vidigal P.M.P."/>
            <person name="Pereira I.C."/>
            <person name="Badel J.L."/>
            <person name="Alfenas-Zerbini P."/>
            <person name="Ferreira M.A.S.V."/>
            <person name="Alfenas A.C."/>
        </authorList>
    </citation>
    <scope>NUCLEOTIDE SEQUENCE [LARGE SCALE GENOMIC DNA]</scope>
    <source>
        <strain evidence="1 2">IBSBF 435</strain>
    </source>
</reference>
<accession>A0A3N6UQ17</accession>
<dbReference type="RefSeq" id="WP_124233400.1">
    <property type="nucleotide sequence ID" value="NZ_RHHM01000008.1"/>
</dbReference>
<sequence>MTLFLPIDRKNIIIINCRSEIRSVVKNYYPAASDSPPPFNNHNREFNINVSVDPEHLKKITQFNNHKTINYKNDIKLIQKKCKNGKAYIIGSEAPDYCYHIDVNFPHPKCSFSIFISSLAKSIYVIRFLRALIADIHYLSDRKCYHAALVNYRNKGILIVGDSGAGKTSLTLHLAGAGGKVLSNDKLFIGHDAKGKPAAWPHVTSFRVGGGLLRNMDNQRLSKLVSDRSGSVKNFLSEIDQKGDYWGNKKKFELTPAEMNYIFDAQIIDHSRVDLIVFSRRSDPGCSGSIQPSQLSSHSALLNANFFSVRDTDYPESLFGNPSSGPSTTNVLHGLPCHSLDFNPYNGLSYVTDYLDRL</sequence>
<dbReference type="Proteomes" id="UP000279457">
    <property type="component" value="Unassembled WGS sequence"/>
</dbReference>
<keyword evidence="2" id="KW-1185">Reference proteome</keyword>
<evidence type="ECO:0008006" key="3">
    <source>
        <dbReference type="Google" id="ProtNLM"/>
    </source>
</evidence>
<evidence type="ECO:0000313" key="2">
    <source>
        <dbReference type="Proteomes" id="UP000279457"/>
    </source>
</evidence>
<dbReference type="OrthoDB" id="9778803at2"/>
<dbReference type="AlphaFoldDB" id="A0A3N6UQ17"/>
<organism evidence="1 2">
    <name type="scientific">Erwinia psidii</name>
    <dbReference type="NCBI Taxonomy" id="69224"/>
    <lineage>
        <taxon>Bacteria</taxon>
        <taxon>Pseudomonadati</taxon>
        <taxon>Pseudomonadota</taxon>
        <taxon>Gammaproteobacteria</taxon>
        <taxon>Enterobacterales</taxon>
        <taxon>Erwiniaceae</taxon>
        <taxon>Erwinia</taxon>
    </lineage>
</organism>
<proteinExistence type="predicted"/>
<gene>
    <name evidence="1" type="ORF">EB241_12285</name>
</gene>
<comment type="caution">
    <text evidence="1">The sequence shown here is derived from an EMBL/GenBank/DDBJ whole genome shotgun (WGS) entry which is preliminary data.</text>
</comment>
<name>A0A3N6UQ17_9GAMM</name>
<dbReference type="SUPFAM" id="SSF53795">
    <property type="entry name" value="PEP carboxykinase-like"/>
    <property type="match status" value="1"/>
</dbReference>
<evidence type="ECO:0000313" key="1">
    <source>
        <dbReference type="EMBL" id="RQM38049.1"/>
    </source>
</evidence>